<dbReference type="GeneID" id="85457971"/>
<evidence type="ECO:0000256" key="1">
    <source>
        <dbReference type="SAM" id="SignalP"/>
    </source>
</evidence>
<keyword evidence="3" id="KW-1185">Reference proteome</keyword>
<evidence type="ECO:0000313" key="2">
    <source>
        <dbReference type="EMBL" id="KAK1700261.1"/>
    </source>
</evidence>
<dbReference type="EMBL" id="JAHMHR010000002">
    <property type="protein sequence ID" value="KAK1700261.1"/>
    <property type="molecule type" value="Genomic_DNA"/>
</dbReference>
<accession>A0AAJ0F4A3</accession>
<evidence type="ECO:0000313" key="3">
    <source>
        <dbReference type="Proteomes" id="UP001224890"/>
    </source>
</evidence>
<keyword evidence="1" id="KW-0732">Signal</keyword>
<organism evidence="2 3">
    <name type="scientific">Colletotrichum godetiae</name>
    <dbReference type="NCBI Taxonomy" id="1209918"/>
    <lineage>
        <taxon>Eukaryota</taxon>
        <taxon>Fungi</taxon>
        <taxon>Dikarya</taxon>
        <taxon>Ascomycota</taxon>
        <taxon>Pezizomycotina</taxon>
        <taxon>Sordariomycetes</taxon>
        <taxon>Hypocreomycetidae</taxon>
        <taxon>Glomerellales</taxon>
        <taxon>Glomerellaceae</taxon>
        <taxon>Colletotrichum</taxon>
        <taxon>Colletotrichum acutatum species complex</taxon>
    </lineage>
</organism>
<feature type="chain" id="PRO_5042563270" evidence="1">
    <location>
        <begin position="19"/>
        <end position="88"/>
    </location>
</feature>
<comment type="caution">
    <text evidence="2">The sequence shown here is derived from an EMBL/GenBank/DDBJ whole genome shotgun (WGS) entry which is preliminary data.</text>
</comment>
<reference evidence="2" key="1">
    <citation type="submission" date="2021-06" db="EMBL/GenBank/DDBJ databases">
        <title>Comparative genomics, transcriptomics and evolutionary studies reveal genomic signatures of adaptation to plant cell wall in hemibiotrophic fungi.</title>
        <authorList>
            <consortium name="DOE Joint Genome Institute"/>
            <person name="Baroncelli R."/>
            <person name="Diaz J.F."/>
            <person name="Benocci T."/>
            <person name="Peng M."/>
            <person name="Battaglia E."/>
            <person name="Haridas S."/>
            <person name="Andreopoulos W."/>
            <person name="Labutti K."/>
            <person name="Pangilinan J."/>
            <person name="Floch G.L."/>
            <person name="Makela M.R."/>
            <person name="Henrissat B."/>
            <person name="Grigoriev I.V."/>
            <person name="Crouch J.A."/>
            <person name="De Vries R.P."/>
            <person name="Sukno S.A."/>
            <person name="Thon M.R."/>
        </authorList>
    </citation>
    <scope>NUCLEOTIDE SEQUENCE</scope>
    <source>
        <strain evidence="2">CBS 193.32</strain>
    </source>
</reference>
<dbReference type="RefSeq" id="XP_060436018.1">
    <property type="nucleotide sequence ID" value="XM_060573445.1"/>
</dbReference>
<gene>
    <name evidence="2" type="ORF">BDP55DRAFT_642289</name>
</gene>
<sequence length="88" mass="9229">MRPARILFTTLLSGTAISTPSPTDTIACEPRSDTTSSSSCPYLGGITECIKIERALCMAGCGPSPQQKLFCITSCITSSKKGCMMIGC</sequence>
<protein>
    <submittedName>
        <fullName evidence="2">Uncharacterized protein</fullName>
    </submittedName>
</protein>
<name>A0AAJ0F4A3_9PEZI</name>
<feature type="signal peptide" evidence="1">
    <location>
        <begin position="1"/>
        <end position="18"/>
    </location>
</feature>
<dbReference type="Proteomes" id="UP001224890">
    <property type="component" value="Unassembled WGS sequence"/>
</dbReference>
<dbReference type="AlphaFoldDB" id="A0AAJ0F4A3"/>
<proteinExistence type="predicted"/>